<gene>
    <name evidence="1" type="ORF">LCGC14_2253230</name>
</gene>
<organism evidence="1">
    <name type="scientific">marine sediment metagenome</name>
    <dbReference type="NCBI Taxonomy" id="412755"/>
    <lineage>
        <taxon>unclassified sequences</taxon>
        <taxon>metagenomes</taxon>
        <taxon>ecological metagenomes</taxon>
    </lineage>
</organism>
<accession>A0A0F9DPC6</accession>
<reference evidence="1" key="1">
    <citation type="journal article" date="2015" name="Nature">
        <title>Complex archaea that bridge the gap between prokaryotes and eukaryotes.</title>
        <authorList>
            <person name="Spang A."/>
            <person name="Saw J.H."/>
            <person name="Jorgensen S.L."/>
            <person name="Zaremba-Niedzwiedzka K."/>
            <person name="Martijn J."/>
            <person name="Lind A.E."/>
            <person name="van Eijk R."/>
            <person name="Schleper C."/>
            <person name="Guy L."/>
            <person name="Ettema T.J."/>
        </authorList>
    </citation>
    <scope>NUCLEOTIDE SEQUENCE</scope>
</reference>
<proteinExistence type="predicted"/>
<protein>
    <submittedName>
        <fullName evidence="1">Uncharacterized protein</fullName>
    </submittedName>
</protein>
<sequence>MKSQKEMGHFIGWKFGVPVKVYEHNPGGVNYPEYEEARLIKENGKTFIIMYSDQRLGYRSKQNFHYELIPHQAEGREPAYPVCKNDCNTAYCNARVNGLMSFPVFGGTSNNRVKLTPLATLDIDGKIIELSAETTAELKKKLGI</sequence>
<name>A0A0F9DPC6_9ZZZZ</name>
<evidence type="ECO:0000313" key="1">
    <source>
        <dbReference type="EMBL" id="KKL55656.1"/>
    </source>
</evidence>
<dbReference type="AlphaFoldDB" id="A0A0F9DPC6"/>
<dbReference type="EMBL" id="LAZR01030763">
    <property type="protein sequence ID" value="KKL55656.1"/>
    <property type="molecule type" value="Genomic_DNA"/>
</dbReference>
<comment type="caution">
    <text evidence="1">The sequence shown here is derived from an EMBL/GenBank/DDBJ whole genome shotgun (WGS) entry which is preliminary data.</text>
</comment>